<proteinExistence type="predicted"/>
<name>A0A2Z6ET07_9BURK</name>
<dbReference type="RefSeq" id="WP_045363269.1">
    <property type="nucleotide sequence ID" value="NZ_AP018150.1"/>
</dbReference>
<keyword evidence="2" id="KW-1185">Reference proteome</keyword>
<accession>A0A2Z6ET07</accession>
<dbReference type="InterPro" id="IPR007633">
    <property type="entry name" value="Phage_P2_Holin"/>
</dbReference>
<protein>
    <submittedName>
        <fullName evidence="1">Holin</fullName>
    </submittedName>
</protein>
<dbReference type="EMBL" id="AP018150">
    <property type="protein sequence ID" value="BBE08553.1"/>
    <property type="molecule type" value="Genomic_DNA"/>
</dbReference>
<dbReference type="Pfam" id="PF04550">
    <property type="entry name" value="Phage_holin_3_2"/>
    <property type="match status" value="1"/>
</dbReference>
<reference evidence="1 2" key="1">
    <citation type="journal article" date="2018" name="Microbes Environ.">
        <title>Comparative Genomic Insights into Endofungal Lifestyles of Two Bacterial Endosymbionts, Mycoavidus cysteinexigens and Burkholderia rhizoxinica.</title>
        <authorList>
            <person name="Sharmin D."/>
            <person name="Guo Y."/>
            <person name="Nishizawa T."/>
            <person name="Ohshima S."/>
            <person name="Sato Y."/>
            <person name="Takashima Y."/>
            <person name="Narisawa K."/>
            <person name="Ohta H."/>
        </authorList>
    </citation>
    <scope>NUCLEOTIDE SEQUENCE [LARGE SCALE GENOMIC DNA]</scope>
    <source>
        <strain evidence="1 2">B1-EB</strain>
    </source>
</reference>
<dbReference type="GO" id="GO:0044660">
    <property type="term" value="P:viral release via pore formation in host cell membrane"/>
    <property type="evidence" value="ECO:0007669"/>
    <property type="project" value="InterPro"/>
</dbReference>
<organism evidence="1 2">
    <name type="scientific">Mycoavidus cysteinexigens</name>
    <dbReference type="NCBI Taxonomy" id="1553431"/>
    <lineage>
        <taxon>Bacteria</taxon>
        <taxon>Pseudomonadati</taxon>
        <taxon>Pseudomonadota</taxon>
        <taxon>Betaproteobacteria</taxon>
        <taxon>Burkholderiales</taxon>
        <taxon>Burkholderiaceae</taxon>
        <taxon>Mycoavidus</taxon>
    </lineage>
</organism>
<dbReference type="KEGG" id="mcys:MCB1EB_0392"/>
<gene>
    <name evidence="1" type="ORF">MCB1EB_0392</name>
</gene>
<dbReference type="AlphaFoldDB" id="A0A2Z6ET07"/>
<evidence type="ECO:0000313" key="2">
    <source>
        <dbReference type="Proteomes" id="UP000282597"/>
    </source>
</evidence>
<sequence>MNLHEHDRTLLAILAAMGAAIGIGQLLSGGEKITARLIIGRMIVGAGLSVAASSALTLLPELPAIAITGLGAALGILGQSYLEWAVQRWLGKHNHAE</sequence>
<dbReference type="Proteomes" id="UP000282597">
    <property type="component" value="Chromosome"/>
</dbReference>
<evidence type="ECO:0000313" key="1">
    <source>
        <dbReference type="EMBL" id="BBE08553.1"/>
    </source>
</evidence>